<name>D9QPY7_ACEAZ</name>
<organism evidence="4 5">
    <name type="scientific">Acetohalobium arabaticum (strain ATCC 49924 / DSM 5501 / Z-7288)</name>
    <dbReference type="NCBI Taxonomy" id="574087"/>
    <lineage>
        <taxon>Bacteria</taxon>
        <taxon>Bacillati</taxon>
        <taxon>Bacillota</taxon>
        <taxon>Clostridia</taxon>
        <taxon>Halanaerobiales</taxon>
        <taxon>Halobacteroidaceae</taxon>
        <taxon>Acetohalobium</taxon>
    </lineage>
</organism>
<evidence type="ECO:0000313" key="5">
    <source>
        <dbReference type="Proteomes" id="UP000001661"/>
    </source>
</evidence>
<dbReference type="GO" id="GO:0008168">
    <property type="term" value="F:methyltransferase activity"/>
    <property type="evidence" value="ECO:0007669"/>
    <property type="project" value="UniProtKB-KW"/>
</dbReference>
<dbReference type="GO" id="GO:0032259">
    <property type="term" value="P:methylation"/>
    <property type="evidence" value="ECO:0007669"/>
    <property type="project" value="UniProtKB-KW"/>
</dbReference>
<accession>D9QPY7</accession>
<gene>
    <name evidence="4" type="ordered locus">Acear_1052</name>
</gene>
<evidence type="ECO:0000256" key="3">
    <source>
        <dbReference type="ARBA" id="ARBA00022679"/>
    </source>
</evidence>
<reference evidence="4 5" key="1">
    <citation type="journal article" date="2010" name="Stand. Genomic Sci.">
        <title>Complete genome sequence of Acetohalobium arabaticum type strain (Z-7288).</title>
        <authorList>
            <person name="Sikorski J."/>
            <person name="Lapidus A."/>
            <person name="Chertkov O."/>
            <person name="Lucas S."/>
            <person name="Copeland A."/>
            <person name="Glavina Del Rio T."/>
            <person name="Nolan M."/>
            <person name="Tice H."/>
            <person name="Cheng J.F."/>
            <person name="Han C."/>
            <person name="Brambilla E."/>
            <person name="Pitluck S."/>
            <person name="Liolios K."/>
            <person name="Ivanova N."/>
            <person name="Mavromatis K."/>
            <person name="Mikhailova N."/>
            <person name="Pati A."/>
            <person name="Bruce D."/>
            <person name="Detter C."/>
            <person name="Tapia R."/>
            <person name="Goodwin L."/>
            <person name="Chen A."/>
            <person name="Palaniappan K."/>
            <person name="Land M."/>
            <person name="Hauser L."/>
            <person name="Chang Y.J."/>
            <person name="Jeffries C.D."/>
            <person name="Rohde M."/>
            <person name="Goker M."/>
            <person name="Spring S."/>
            <person name="Woyke T."/>
            <person name="Bristow J."/>
            <person name="Eisen J.A."/>
            <person name="Markowitz V."/>
            <person name="Hugenholtz P."/>
            <person name="Kyrpides N.C."/>
            <person name="Klenk H.P."/>
        </authorList>
    </citation>
    <scope>NUCLEOTIDE SEQUENCE [LARGE SCALE GENOMIC DNA]</scope>
    <source>
        <strain evidence="5">ATCC 49924 / DSM 5501 / Z-7288</strain>
    </source>
</reference>
<dbReference type="Proteomes" id="UP000001661">
    <property type="component" value="Chromosome"/>
</dbReference>
<dbReference type="KEGG" id="aar:Acear_1052"/>
<comment type="similarity">
    <text evidence="1">Belongs to the trimethylamine methyltransferase family.</text>
</comment>
<evidence type="ECO:0000256" key="2">
    <source>
        <dbReference type="ARBA" id="ARBA00022603"/>
    </source>
</evidence>
<protein>
    <submittedName>
        <fullName evidence="4">Trimethylamine methyltransferase</fullName>
    </submittedName>
</protein>
<dbReference type="HOGENOM" id="CLU_033581_1_0_9"/>
<sequence>MEKMVRSNSVVNKSVNYSTLSEKERERIFYAALEILERTGAVVHDEETLDVLEDAGCWIEDGNHVKIPSGVAQDAVKSAPERVVFYDRNGNPAIHAEGNNSYYGPGPTNNYHKDPWTGERREPCKQDSANVAKVCDYLPNIDYVMDLGTVKDVPAQLSDVHAYHAMVKNTTKPIFHWGFDIEQYQAIIDMAATAVGGLDKLQKKPTLALYAEPTPPLIHSEEGIAKCVHAAKYDLPDIYTPCVMAGGSTPATLAATIATGIADSIVGLVANQHVNEGSPFILGGVYTIMDMKSTIFSYGAPEFLALQAGIAEVAHYMGIPVFGTAGCTDSCTLDGQAAGESAMSILISALAGANVIHDVGYTEYASTGSLYQLVMGDEVIGMVKQYTNGVEVNEDTLALDVIDEVGPGGDYSGHSHTKEHLEDFWTPDLIDRMKREDWEKDGQEMGDKIIAKTQRILEEYEPEPLEDEVVEELDRIAEEAEEKYL</sequence>
<evidence type="ECO:0000313" key="4">
    <source>
        <dbReference type="EMBL" id="ADL12578.1"/>
    </source>
</evidence>
<dbReference type="GO" id="GO:0015948">
    <property type="term" value="P:methanogenesis"/>
    <property type="evidence" value="ECO:0007669"/>
    <property type="project" value="InterPro"/>
</dbReference>
<keyword evidence="2 4" id="KW-0489">Methyltransferase</keyword>
<dbReference type="eggNOG" id="COG5598">
    <property type="taxonomic scope" value="Bacteria"/>
</dbReference>
<dbReference type="InterPro" id="IPR038601">
    <property type="entry name" value="MttB-like_sf"/>
</dbReference>
<dbReference type="AlphaFoldDB" id="D9QPY7"/>
<dbReference type="Gene3D" id="3.20.20.480">
    <property type="entry name" value="Trimethylamine methyltransferase-like"/>
    <property type="match status" value="1"/>
</dbReference>
<dbReference type="STRING" id="574087.Acear_1052"/>
<keyword evidence="3 4" id="KW-0808">Transferase</keyword>
<keyword evidence="5" id="KW-1185">Reference proteome</keyword>
<dbReference type="EMBL" id="CP002105">
    <property type="protein sequence ID" value="ADL12578.1"/>
    <property type="molecule type" value="Genomic_DNA"/>
</dbReference>
<dbReference type="OrthoDB" id="5418352at2"/>
<proteinExistence type="inferred from homology"/>
<evidence type="ECO:0000256" key="1">
    <source>
        <dbReference type="ARBA" id="ARBA00007137"/>
    </source>
</evidence>
<dbReference type="InterPro" id="IPR010426">
    <property type="entry name" value="MTTB_MeTrfase"/>
</dbReference>
<dbReference type="Pfam" id="PF06253">
    <property type="entry name" value="MTTB"/>
    <property type="match status" value="1"/>
</dbReference>
<dbReference type="RefSeq" id="WP_013278024.1">
    <property type="nucleotide sequence ID" value="NC_014378.1"/>
</dbReference>